<organism evidence="1 2">
    <name type="scientific">Favolaschia claudopus</name>
    <dbReference type="NCBI Taxonomy" id="2862362"/>
    <lineage>
        <taxon>Eukaryota</taxon>
        <taxon>Fungi</taxon>
        <taxon>Dikarya</taxon>
        <taxon>Basidiomycota</taxon>
        <taxon>Agaricomycotina</taxon>
        <taxon>Agaricomycetes</taxon>
        <taxon>Agaricomycetidae</taxon>
        <taxon>Agaricales</taxon>
        <taxon>Marasmiineae</taxon>
        <taxon>Mycenaceae</taxon>
        <taxon>Favolaschia</taxon>
    </lineage>
</organism>
<dbReference type="AlphaFoldDB" id="A0AAW0A7T5"/>
<protein>
    <submittedName>
        <fullName evidence="1">Uncharacterized protein</fullName>
    </submittedName>
</protein>
<accession>A0AAW0A7T5</accession>
<dbReference type="EMBL" id="JAWWNJ010000079">
    <property type="protein sequence ID" value="KAK7002270.1"/>
    <property type="molecule type" value="Genomic_DNA"/>
</dbReference>
<dbReference type="Proteomes" id="UP001362999">
    <property type="component" value="Unassembled WGS sequence"/>
</dbReference>
<keyword evidence="2" id="KW-1185">Reference proteome</keyword>
<gene>
    <name evidence="1" type="ORF">R3P38DRAFT_3042176</name>
</gene>
<sequence>MTKEADGLLRSLVRVTDILRARNLELDISDLDYGAIRHSSLDVSGQRFLYVDFRRLESTSTASSGRRERWSWYRPWVAGKVVKTEQQMVEYPILDAQSRKLCTVVHLASTNDEHLAPTGYFCKQLEALTNIIRDENILPIVQKITSWVDETNNTIQVVQCDENDYSRLRVGDCVMFLVYLTRDEYLTRTGQFIREYGLWADLMSSLG</sequence>
<evidence type="ECO:0000313" key="2">
    <source>
        <dbReference type="Proteomes" id="UP001362999"/>
    </source>
</evidence>
<comment type="caution">
    <text evidence="1">The sequence shown here is derived from an EMBL/GenBank/DDBJ whole genome shotgun (WGS) entry which is preliminary data.</text>
</comment>
<reference evidence="1 2" key="1">
    <citation type="journal article" date="2024" name="J Genomics">
        <title>Draft genome sequencing and assembly of Favolaschia claudopus CIRM-BRFM 2984 isolated from oak limbs.</title>
        <authorList>
            <person name="Navarro D."/>
            <person name="Drula E."/>
            <person name="Chaduli D."/>
            <person name="Cazenave R."/>
            <person name="Ahrendt S."/>
            <person name="Wang J."/>
            <person name="Lipzen A."/>
            <person name="Daum C."/>
            <person name="Barry K."/>
            <person name="Grigoriev I.V."/>
            <person name="Favel A."/>
            <person name="Rosso M.N."/>
            <person name="Martin F."/>
        </authorList>
    </citation>
    <scope>NUCLEOTIDE SEQUENCE [LARGE SCALE GENOMIC DNA]</scope>
    <source>
        <strain evidence="1 2">CIRM-BRFM 2984</strain>
    </source>
</reference>
<evidence type="ECO:0000313" key="1">
    <source>
        <dbReference type="EMBL" id="KAK7002270.1"/>
    </source>
</evidence>
<name>A0AAW0A7T5_9AGAR</name>
<proteinExistence type="predicted"/>